<evidence type="ECO:0000313" key="2">
    <source>
        <dbReference type="EMBL" id="REJ06666.1"/>
    </source>
</evidence>
<dbReference type="OrthoDB" id="5083839at2"/>
<dbReference type="EMBL" id="QUAB01000033">
    <property type="protein sequence ID" value="REJ06666.1"/>
    <property type="molecule type" value="Genomic_DNA"/>
</dbReference>
<keyword evidence="1" id="KW-1133">Transmembrane helix</keyword>
<keyword evidence="3" id="KW-1185">Reference proteome</keyword>
<evidence type="ECO:0000256" key="1">
    <source>
        <dbReference type="SAM" id="Phobius"/>
    </source>
</evidence>
<protein>
    <recommendedName>
        <fullName evidence="4">Histidine kinase</fullName>
    </recommendedName>
</protein>
<comment type="caution">
    <text evidence="2">The sequence shown here is derived from an EMBL/GenBank/DDBJ whole genome shotgun (WGS) entry which is preliminary data.</text>
</comment>
<accession>A0A371NVL4</accession>
<reference evidence="2 3" key="1">
    <citation type="submission" date="2018-08" db="EMBL/GenBank/DDBJ databases">
        <title>Isolation, diversity and antifungal activity of Actinobacteria from cow dung.</title>
        <authorList>
            <person name="Ling L."/>
        </authorList>
    </citation>
    <scope>NUCLEOTIDE SEQUENCE [LARGE SCALE GENOMIC DNA]</scope>
    <source>
        <strain evidence="2 3">NEAU-LLE</strain>
    </source>
</reference>
<dbReference type="Proteomes" id="UP000262172">
    <property type="component" value="Unassembled WGS sequence"/>
</dbReference>
<keyword evidence="1" id="KW-0472">Membrane</keyword>
<feature type="transmembrane region" description="Helical" evidence="1">
    <location>
        <begin position="44"/>
        <end position="64"/>
    </location>
</feature>
<proteinExistence type="predicted"/>
<dbReference type="AlphaFoldDB" id="A0A371NVL4"/>
<feature type="transmembrane region" description="Helical" evidence="1">
    <location>
        <begin position="99"/>
        <end position="117"/>
    </location>
</feature>
<organism evidence="2 3">
    <name type="scientific">Microbacterium bovistercoris</name>
    <dbReference type="NCBI Taxonomy" id="2293570"/>
    <lineage>
        <taxon>Bacteria</taxon>
        <taxon>Bacillati</taxon>
        <taxon>Actinomycetota</taxon>
        <taxon>Actinomycetes</taxon>
        <taxon>Micrococcales</taxon>
        <taxon>Microbacteriaceae</taxon>
        <taxon>Microbacterium</taxon>
    </lineage>
</organism>
<evidence type="ECO:0000313" key="3">
    <source>
        <dbReference type="Proteomes" id="UP000262172"/>
    </source>
</evidence>
<keyword evidence="1" id="KW-0812">Transmembrane</keyword>
<feature type="transmembrane region" description="Helical" evidence="1">
    <location>
        <begin position="76"/>
        <end position="93"/>
    </location>
</feature>
<name>A0A371NVL4_9MICO</name>
<dbReference type="RefSeq" id="WP_116241442.1">
    <property type="nucleotide sequence ID" value="NZ_QUAB01000033.1"/>
</dbReference>
<gene>
    <name evidence="2" type="ORF">DY023_05475</name>
</gene>
<sequence>MRASRSAVLAAILLVAEGLALGIVSIIELVQLGAGNVMSTPAGIGLIVLTLLVAAGLVLFAIGVLRGISWARSGAVVFQVLAIALALSSLTLSPVPWPFTIAVGIPGAVCLVLLILASRTGRPGGPRLQGRG</sequence>
<evidence type="ECO:0008006" key="4">
    <source>
        <dbReference type="Google" id="ProtNLM"/>
    </source>
</evidence>